<dbReference type="Proteomes" id="UP001364617">
    <property type="component" value="Unassembled WGS sequence"/>
</dbReference>
<protein>
    <submittedName>
        <fullName evidence="2">Uncharacterized protein</fullName>
    </submittedName>
</protein>
<evidence type="ECO:0000313" key="3">
    <source>
        <dbReference type="Proteomes" id="UP001364617"/>
    </source>
</evidence>
<dbReference type="EMBL" id="JAYKXH010000021">
    <property type="protein sequence ID" value="KAK7130010.1"/>
    <property type="molecule type" value="Genomic_DNA"/>
</dbReference>
<keyword evidence="3" id="KW-1185">Reference proteome</keyword>
<proteinExistence type="predicted"/>
<organism evidence="2 3">
    <name type="scientific">Phoxinus phoxinus</name>
    <name type="common">Eurasian minnow</name>
    <dbReference type="NCBI Taxonomy" id="58324"/>
    <lineage>
        <taxon>Eukaryota</taxon>
        <taxon>Metazoa</taxon>
        <taxon>Chordata</taxon>
        <taxon>Craniata</taxon>
        <taxon>Vertebrata</taxon>
        <taxon>Euteleostomi</taxon>
        <taxon>Actinopterygii</taxon>
        <taxon>Neopterygii</taxon>
        <taxon>Teleostei</taxon>
        <taxon>Ostariophysi</taxon>
        <taxon>Cypriniformes</taxon>
        <taxon>Leuciscidae</taxon>
        <taxon>Phoxininae</taxon>
        <taxon>Phoxinus</taxon>
    </lineage>
</organism>
<comment type="caution">
    <text evidence="2">The sequence shown here is derived from an EMBL/GenBank/DDBJ whole genome shotgun (WGS) entry which is preliminary data.</text>
</comment>
<sequence length="75" mass="8503">MFGLLHPANRSRALGRLDRHSPYDGHLPRHRQKHNRCWTSCGSSGGDPMIPHAFSLTPQHSFISQRSGWTRTSNP</sequence>
<feature type="region of interest" description="Disordered" evidence="1">
    <location>
        <begin position="1"/>
        <end position="35"/>
    </location>
</feature>
<reference evidence="2 3" key="1">
    <citation type="submission" date="2024-02" db="EMBL/GenBank/DDBJ databases">
        <title>Chromosome-level genome assembly of the Eurasian Minnow (Phoxinus phoxinus).</title>
        <authorList>
            <person name="Oriowo T.O."/>
            <person name="Martin S."/>
            <person name="Stange M."/>
            <person name="Chrysostomakis Y."/>
            <person name="Brown T."/>
            <person name="Winkler S."/>
            <person name="Kukowka S."/>
            <person name="Myers E.W."/>
            <person name="Bohne A."/>
        </authorList>
    </citation>
    <scope>NUCLEOTIDE SEQUENCE [LARGE SCALE GENOMIC DNA]</scope>
    <source>
        <strain evidence="2">ZFMK-TIS-60720</strain>
        <tissue evidence="2">Whole Organism</tissue>
    </source>
</reference>
<accession>A0AAN9GVG8</accession>
<name>A0AAN9GVG8_9TELE</name>
<evidence type="ECO:0000313" key="2">
    <source>
        <dbReference type="EMBL" id="KAK7130010.1"/>
    </source>
</evidence>
<feature type="compositionally biased region" description="Basic and acidic residues" evidence="1">
    <location>
        <begin position="15"/>
        <end position="27"/>
    </location>
</feature>
<evidence type="ECO:0000256" key="1">
    <source>
        <dbReference type="SAM" id="MobiDB-lite"/>
    </source>
</evidence>
<dbReference type="AlphaFoldDB" id="A0AAN9GVG8"/>
<gene>
    <name evidence="2" type="ORF">R3I93_019602</name>
</gene>